<evidence type="ECO:0000313" key="4">
    <source>
        <dbReference type="Proteomes" id="UP000324832"/>
    </source>
</evidence>
<evidence type="ECO:0000256" key="1">
    <source>
        <dbReference type="SAM" id="SignalP"/>
    </source>
</evidence>
<dbReference type="Gene3D" id="1.10.287.2250">
    <property type="match status" value="1"/>
</dbReference>
<sequence length="294" mass="33259">MLRCTLGVLLLLVGLACTKDINKPKYDIRDAQILFEKFQKDYERQYDSEDDKNIHYNAFVRNLKKIITLNQQEPEAFVINKYADYTKHEMKKLFGPMPHHPPGLLPPHPPGFWPPHHPPGLWPPHPPGVVPPYPPGLWPPHPPGLLPEHSPGLIPQDPSELYPLTENGDQYHTGLLPQHPPGLLPPHPPGLWPTDHPPGLWPPHPPGVIPPYPPGLWPPHPPGIITETISLYVIKTSNFDIYLCNVFNLRDVELLLNPELMQEVTAEYQGVAGRVHRVNPARRDKECVASLKLK</sequence>
<feature type="chain" id="PRO_5022679959" description="Cathepsin propeptide inhibitor domain-containing protein" evidence="1">
    <location>
        <begin position="19"/>
        <end position="294"/>
    </location>
</feature>
<evidence type="ECO:0000259" key="2">
    <source>
        <dbReference type="SMART" id="SM00848"/>
    </source>
</evidence>
<proteinExistence type="predicted"/>
<dbReference type="SUPFAM" id="SSF54001">
    <property type="entry name" value="Cysteine proteinases"/>
    <property type="match status" value="1"/>
</dbReference>
<dbReference type="InterPro" id="IPR038765">
    <property type="entry name" value="Papain-like_cys_pep_sf"/>
</dbReference>
<name>A0A5E4Q659_9NEOP</name>
<feature type="signal peptide" evidence="1">
    <location>
        <begin position="1"/>
        <end position="18"/>
    </location>
</feature>
<dbReference type="Pfam" id="PF08246">
    <property type="entry name" value="Inhibitor_I29"/>
    <property type="match status" value="1"/>
</dbReference>
<dbReference type="PRINTS" id="PR01217">
    <property type="entry name" value="PRICHEXTENSN"/>
</dbReference>
<reference evidence="3 4" key="1">
    <citation type="submission" date="2017-07" db="EMBL/GenBank/DDBJ databases">
        <authorList>
            <person name="Talla V."/>
            <person name="Backstrom N."/>
        </authorList>
    </citation>
    <scope>NUCLEOTIDE SEQUENCE [LARGE SCALE GENOMIC DNA]</scope>
</reference>
<keyword evidence="4" id="KW-1185">Reference proteome</keyword>
<dbReference type="InterPro" id="IPR013201">
    <property type="entry name" value="Prot_inhib_I29"/>
</dbReference>
<gene>
    <name evidence="3" type="ORF">LSINAPIS_LOCUS5339</name>
</gene>
<evidence type="ECO:0000313" key="3">
    <source>
        <dbReference type="EMBL" id="VVC93062.1"/>
    </source>
</evidence>
<keyword evidence="1" id="KW-0732">Signal</keyword>
<protein>
    <recommendedName>
        <fullName evidence="2">Cathepsin propeptide inhibitor domain-containing protein</fullName>
    </recommendedName>
</protein>
<organism evidence="3 4">
    <name type="scientific">Leptidea sinapis</name>
    <dbReference type="NCBI Taxonomy" id="189913"/>
    <lineage>
        <taxon>Eukaryota</taxon>
        <taxon>Metazoa</taxon>
        <taxon>Ecdysozoa</taxon>
        <taxon>Arthropoda</taxon>
        <taxon>Hexapoda</taxon>
        <taxon>Insecta</taxon>
        <taxon>Pterygota</taxon>
        <taxon>Neoptera</taxon>
        <taxon>Endopterygota</taxon>
        <taxon>Lepidoptera</taxon>
        <taxon>Glossata</taxon>
        <taxon>Ditrysia</taxon>
        <taxon>Papilionoidea</taxon>
        <taxon>Pieridae</taxon>
        <taxon>Dismorphiinae</taxon>
        <taxon>Leptidea</taxon>
    </lineage>
</organism>
<accession>A0A5E4Q659</accession>
<dbReference type="AlphaFoldDB" id="A0A5E4Q659"/>
<feature type="domain" description="Cathepsin propeptide inhibitor" evidence="2">
    <location>
        <begin position="35"/>
        <end position="90"/>
    </location>
</feature>
<dbReference type="EMBL" id="FZQP02001504">
    <property type="protein sequence ID" value="VVC93062.1"/>
    <property type="molecule type" value="Genomic_DNA"/>
</dbReference>
<dbReference type="PROSITE" id="PS51257">
    <property type="entry name" value="PROKAR_LIPOPROTEIN"/>
    <property type="match status" value="1"/>
</dbReference>
<dbReference type="SMART" id="SM00848">
    <property type="entry name" value="Inhibitor_I29"/>
    <property type="match status" value="1"/>
</dbReference>
<dbReference type="Proteomes" id="UP000324832">
    <property type="component" value="Unassembled WGS sequence"/>
</dbReference>